<proteinExistence type="predicted"/>
<dbReference type="Pfam" id="PF13360">
    <property type="entry name" value="PQQ_2"/>
    <property type="match status" value="2"/>
</dbReference>
<dbReference type="Proteomes" id="UP000236755">
    <property type="component" value="Unassembled WGS sequence"/>
</dbReference>
<dbReference type="InterPro" id="IPR018391">
    <property type="entry name" value="PQQ_b-propeller_rpt"/>
</dbReference>
<protein>
    <submittedName>
        <fullName evidence="4">Outer membrane protein assembly factor BamB, contains PQQ-like beta-propeller repeat</fullName>
    </submittedName>
</protein>
<reference evidence="4 5" key="1">
    <citation type="submission" date="2016-10" db="EMBL/GenBank/DDBJ databases">
        <authorList>
            <person name="de Groot N.N."/>
        </authorList>
    </citation>
    <scope>NUCLEOTIDE SEQUENCE [LARGE SCALE GENOMIC DNA]</scope>
    <source>
        <strain evidence="4 5">CGMCC 1.8712</strain>
    </source>
</reference>
<keyword evidence="2" id="KW-0812">Transmembrane</keyword>
<dbReference type="SUPFAM" id="SSF50998">
    <property type="entry name" value="Quinoprotein alcohol dehydrogenase-like"/>
    <property type="match status" value="1"/>
</dbReference>
<feature type="region of interest" description="Disordered" evidence="1">
    <location>
        <begin position="1"/>
        <end position="62"/>
    </location>
</feature>
<evidence type="ECO:0000259" key="3">
    <source>
        <dbReference type="Pfam" id="PF13360"/>
    </source>
</evidence>
<feature type="transmembrane region" description="Helical" evidence="2">
    <location>
        <begin position="461"/>
        <end position="485"/>
    </location>
</feature>
<dbReference type="Gene3D" id="2.40.128.630">
    <property type="match status" value="1"/>
</dbReference>
<evidence type="ECO:0000313" key="4">
    <source>
        <dbReference type="EMBL" id="SDZ78378.1"/>
    </source>
</evidence>
<dbReference type="Gene3D" id="2.130.10.10">
    <property type="entry name" value="YVTN repeat-like/Quinoprotein amine dehydrogenase"/>
    <property type="match status" value="1"/>
</dbReference>
<keyword evidence="2" id="KW-1133">Transmembrane helix</keyword>
<evidence type="ECO:0000313" key="5">
    <source>
        <dbReference type="Proteomes" id="UP000236755"/>
    </source>
</evidence>
<dbReference type="PANTHER" id="PTHR34512:SF30">
    <property type="entry name" value="OUTER MEMBRANE PROTEIN ASSEMBLY FACTOR BAMB"/>
    <property type="match status" value="1"/>
</dbReference>
<sequence length="490" mass="51243">MLGATVAWSGVAAATPNSPSETGGSTATPTAAPTDPDQPIGTHRTSGVTPARAGYNADESPPEAAVSRQWCVGTDAANRQSEVAVVDGTVLSATPEGLRALDARTGERQWRARIDGGPPTVRDGRVYVGTGDAVSCLGDDSGRELWTRRLSRVTAEPLLLDVDGQGLTVFTAAKRMDEDGATTGAVLHALDAETGETAYRIQGDTDSIYGTLAGRGTHVYGGTTAGTVIAFDVEARGVAWKVDLGEYVNSVAVTGETVFAGSHTGVVAALDRTTGEERWRTTLEGDDVEVRARPAVTADTVYVAATDGNLYAFDRETGAERWRFDGGARLSQRPAVVGADAPSVVFGSDAGNVFSVDGSGDMQWTHQLRDRVNTPPVVVDGIVYVGDDTGRLYALANAESNPGSDGASCRTPTKTAERERRDTDGDGVVNRRDYAPRDAAVQSEHDHRNSVRRSANEDEGAGFLLGTGVGAGASLLGVGLGYLLWGRSDE</sequence>
<dbReference type="SMART" id="SM00564">
    <property type="entry name" value="PQQ"/>
    <property type="match status" value="8"/>
</dbReference>
<feature type="domain" description="Pyrrolo-quinoline quinone repeat" evidence="3">
    <location>
        <begin position="225"/>
        <end position="400"/>
    </location>
</feature>
<name>A0A1H3VWE1_9EURY</name>
<keyword evidence="2" id="KW-0472">Membrane</keyword>
<accession>A0A1H3VWE1</accession>
<feature type="compositionally biased region" description="Basic and acidic residues" evidence="1">
    <location>
        <begin position="415"/>
        <end position="436"/>
    </location>
</feature>
<dbReference type="InterPro" id="IPR015943">
    <property type="entry name" value="WD40/YVTN_repeat-like_dom_sf"/>
</dbReference>
<gene>
    <name evidence="4" type="ORF">SAMN04488065_0280</name>
</gene>
<evidence type="ECO:0000256" key="2">
    <source>
        <dbReference type="SAM" id="Phobius"/>
    </source>
</evidence>
<evidence type="ECO:0000256" key="1">
    <source>
        <dbReference type="SAM" id="MobiDB-lite"/>
    </source>
</evidence>
<keyword evidence="5" id="KW-1185">Reference proteome</keyword>
<feature type="compositionally biased region" description="Low complexity" evidence="1">
    <location>
        <begin position="18"/>
        <end position="34"/>
    </location>
</feature>
<dbReference type="InterPro" id="IPR002372">
    <property type="entry name" value="PQQ_rpt_dom"/>
</dbReference>
<organism evidence="4 5">
    <name type="scientific">Haloplanus vescus</name>
    <dbReference type="NCBI Taxonomy" id="555874"/>
    <lineage>
        <taxon>Archaea</taxon>
        <taxon>Methanobacteriati</taxon>
        <taxon>Methanobacteriota</taxon>
        <taxon>Stenosarchaea group</taxon>
        <taxon>Halobacteria</taxon>
        <taxon>Halobacteriales</taxon>
        <taxon>Haloferacaceae</taxon>
        <taxon>Haloplanus</taxon>
    </lineage>
</organism>
<feature type="domain" description="Pyrrolo-quinoline quinone repeat" evidence="3">
    <location>
        <begin position="98"/>
        <end position="223"/>
    </location>
</feature>
<dbReference type="InterPro" id="IPR011047">
    <property type="entry name" value="Quinoprotein_ADH-like_sf"/>
</dbReference>
<dbReference type="AlphaFoldDB" id="A0A1H3VWE1"/>
<dbReference type="STRING" id="555874.SAMN04488065_0280"/>
<dbReference type="PANTHER" id="PTHR34512">
    <property type="entry name" value="CELL SURFACE PROTEIN"/>
    <property type="match status" value="1"/>
</dbReference>
<dbReference type="EMBL" id="FNQT01000001">
    <property type="protein sequence ID" value="SDZ78378.1"/>
    <property type="molecule type" value="Genomic_DNA"/>
</dbReference>
<dbReference type="Gene3D" id="2.40.10.480">
    <property type="match status" value="1"/>
</dbReference>
<feature type="region of interest" description="Disordered" evidence="1">
    <location>
        <begin position="397"/>
        <end position="456"/>
    </location>
</feature>